<accession>A0A2A4AMP2</accession>
<feature type="modified residue" description="N6-(pyridoxal phosphate)lysine" evidence="6">
    <location>
        <position position="213"/>
    </location>
</feature>
<keyword evidence="3 6" id="KW-0032">Aminotransferase</keyword>
<dbReference type="AlphaFoldDB" id="A0A2A4AMP2"/>
<organism evidence="8 9">
    <name type="scientific">Corynebacterium accolens</name>
    <dbReference type="NCBI Taxonomy" id="38284"/>
    <lineage>
        <taxon>Bacteria</taxon>
        <taxon>Bacillati</taxon>
        <taxon>Actinomycetota</taxon>
        <taxon>Actinomycetes</taxon>
        <taxon>Mycobacteriales</taxon>
        <taxon>Corynebacteriaceae</taxon>
        <taxon>Corynebacterium</taxon>
    </lineage>
</organism>
<comment type="function">
    <text evidence="6">Aminotransferase that catalyzes the conversion of aromatic amino acids and 2-oxoglutarate into corresponding aromatic oxo acids and L-glutamate.</text>
</comment>
<dbReference type="NCBIfam" id="NF002878">
    <property type="entry name" value="PRK03321.1"/>
    <property type="match status" value="1"/>
</dbReference>
<dbReference type="InterPro" id="IPR015424">
    <property type="entry name" value="PyrdxlP-dep_Trfase"/>
</dbReference>
<comment type="similarity">
    <text evidence="6">Belongs to the class-II pyridoxal-phosphate-dependent aminotransferase family.</text>
</comment>
<dbReference type="Gene3D" id="3.90.1150.10">
    <property type="entry name" value="Aspartate Aminotransferase, domain 1"/>
    <property type="match status" value="1"/>
</dbReference>
<name>A0A2A4AMP2_9CORY</name>
<comment type="cofactor">
    <cofactor evidence="1 6">
        <name>pyridoxal 5'-phosphate</name>
        <dbReference type="ChEBI" id="CHEBI:597326"/>
    </cofactor>
</comment>
<dbReference type="PANTHER" id="PTHR43643:SF3">
    <property type="entry name" value="HISTIDINOL-PHOSPHATE AMINOTRANSFERASE"/>
    <property type="match status" value="1"/>
</dbReference>
<gene>
    <name evidence="8" type="primary">hisC</name>
    <name evidence="6" type="synonym">pat</name>
    <name evidence="8" type="ORF">COM45_01835</name>
</gene>
<dbReference type="InterPro" id="IPR005861">
    <property type="entry name" value="HisP_aminotrans"/>
</dbReference>
<dbReference type="PANTHER" id="PTHR43643">
    <property type="entry name" value="HISTIDINOL-PHOSPHATE AMINOTRANSFERASE 2"/>
    <property type="match status" value="1"/>
</dbReference>
<comment type="caution">
    <text evidence="8">The sequence shown here is derived from an EMBL/GenBank/DDBJ whole genome shotgun (WGS) entry which is preliminary data.</text>
</comment>
<comment type="catalytic activity">
    <reaction evidence="6">
        <text>an aromatic L-alpha-amino acid + 2-oxoglutarate = an aromatic oxo-acid + L-glutamate</text>
        <dbReference type="Rhea" id="RHEA:17533"/>
        <dbReference type="ChEBI" id="CHEBI:16810"/>
        <dbReference type="ChEBI" id="CHEBI:29985"/>
        <dbReference type="ChEBI" id="CHEBI:73309"/>
        <dbReference type="ChEBI" id="CHEBI:84824"/>
        <dbReference type="EC" id="2.6.1.57"/>
    </reaction>
</comment>
<dbReference type="SUPFAM" id="SSF53383">
    <property type="entry name" value="PLP-dependent transferases"/>
    <property type="match status" value="1"/>
</dbReference>
<dbReference type="InterPro" id="IPR050106">
    <property type="entry name" value="HistidinolP_aminotransfase"/>
</dbReference>
<keyword evidence="5 6" id="KW-0663">Pyridoxal phosphate</keyword>
<evidence type="ECO:0000256" key="4">
    <source>
        <dbReference type="ARBA" id="ARBA00022679"/>
    </source>
</evidence>
<dbReference type="HAMAP" id="MF_01513">
    <property type="entry name" value="Phe_aminotrans_2"/>
    <property type="match status" value="1"/>
</dbReference>
<dbReference type="InterPro" id="IPR024892">
    <property type="entry name" value="ArAT"/>
</dbReference>
<proteinExistence type="inferred from homology"/>
<evidence type="ECO:0000256" key="3">
    <source>
        <dbReference type="ARBA" id="ARBA00022576"/>
    </source>
</evidence>
<keyword evidence="4 6" id="KW-0808">Transferase</keyword>
<dbReference type="PROSITE" id="PS00599">
    <property type="entry name" value="AA_TRANSFER_CLASS_2"/>
    <property type="match status" value="1"/>
</dbReference>
<dbReference type="GO" id="GO:0004400">
    <property type="term" value="F:histidinol-phosphate transaminase activity"/>
    <property type="evidence" value="ECO:0007669"/>
    <property type="project" value="InterPro"/>
</dbReference>
<feature type="domain" description="Aminotransferase class I/classII large" evidence="7">
    <location>
        <begin position="22"/>
        <end position="342"/>
    </location>
</feature>
<dbReference type="Proteomes" id="UP000218690">
    <property type="component" value="Unassembled WGS sequence"/>
</dbReference>
<dbReference type="CDD" id="cd00609">
    <property type="entry name" value="AAT_like"/>
    <property type="match status" value="1"/>
</dbReference>
<dbReference type="EMBL" id="NWBP01000007">
    <property type="protein sequence ID" value="PCC83751.1"/>
    <property type="molecule type" value="Genomic_DNA"/>
</dbReference>
<evidence type="ECO:0000256" key="6">
    <source>
        <dbReference type="HAMAP-Rule" id="MF_01513"/>
    </source>
</evidence>
<evidence type="ECO:0000259" key="7">
    <source>
        <dbReference type="Pfam" id="PF00155"/>
    </source>
</evidence>
<evidence type="ECO:0000313" key="8">
    <source>
        <dbReference type="EMBL" id="PCC83751.1"/>
    </source>
</evidence>
<dbReference type="EC" id="2.6.1.57" evidence="6"/>
<evidence type="ECO:0000256" key="1">
    <source>
        <dbReference type="ARBA" id="ARBA00001933"/>
    </source>
</evidence>
<sequence length="350" mass="37940">MIRSDLSSLPVYVPGARNETALKLSSNEATQPPLPEALKAMEAAAGDANRYPDMGVVELRTALAEHLGLTLDEVAVGTGSSAICQQLVQITCQPGDEVVFPWRSFEAYPIFAHVVGATPVPVPLNEEHRVDLPAMAKAVTEKTKVIFMCNPNNPTGSIITRAEFDEFLAAVPDDIIVALDEAYIEYNRNGSLPLATEYVKTHRNVVGLRTFSKAYGLAGVRVGYAFGDKEIIEALNKVAIPFSVNTVAQVGALHSLVAQDSLRERTDETVRQRERVTEHFAKFGVPASETNHIWFPAANITELGTPQEVAAKLAENGVLVRAFDEGVRISITTVEETDVLLKAWEAAFGA</sequence>
<dbReference type="GO" id="GO:0030170">
    <property type="term" value="F:pyridoxal phosphate binding"/>
    <property type="evidence" value="ECO:0007669"/>
    <property type="project" value="UniProtKB-UniRule"/>
</dbReference>
<reference evidence="8 9" key="1">
    <citation type="submission" date="2017-09" db="EMBL/GenBank/DDBJ databases">
        <title>Draft Genome Sequence of Corynebacterium accolens AH4003.</title>
        <authorList>
            <person name="Chen Y."/>
            <person name="Oosthuysen W.F."/>
            <person name="Kelley S."/>
            <person name="Horswill A."/>
        </authorList>
    </citation>
    <scope>NUCLEOTIDE SEQUENCE [LARGE SCALE GENOMIC DNA]</scope>
    <source>
        <strain evidence="8 9">AH4003</strain>
    </source>
</reference>
<dbReference type="InterPro" id="IPR015421">
    <property type="entry name" value="PyrdxlP-dep_Trfase_major"/>
</dbReference>
<dbReference type="HAMAP" id="MF_01023">
    <property type="entry name" value="HisC_aminotrans_2"/>
    <property type="match status" value="1"/>
</dbReference>
<comment type="subunit">
    <text evidence="2 6">Homodimer.</text>
</comment>
<evidence type="ECO:0000313" key="9">
    <source>
        <dbReference type="Proteomes" id="UP000218690"/>
    </source>
</evidence>
<dbReference type="InterPro" id="IPR004839">
    <property type="entry name" value="Aminotransferase_I/II_large"/>
</dbReference>
<dbReference type="GO" id="GO:0008793">
    <property type="term" value="F:aromatic-amino-acid transaminase activity"/>
    <property type="evidence" value="ECO:0007669"/>
    <property type="project" value="UniProtKB-UniRule"/>
</dbReference>
<dbReference type="GO" id="GO:0000105">
    <property type="term" value="P:L-histidine biosynthetic process"/>
    <property type="evidence" value="ECO:0007669"/>
    <property type="project" value="InterPro"/>
</dbReference>
<evidence type="ECO:0000256" key="2">
    <source>
        <dbReference type="ARBA" id="ARBA00011738"/>
    </source>
</evidence>
<dbReference type="InterPro" id="IPR015422">
    <property type="entry name" value="PyrdxlP-dep_Trfase_small"/>
</dbReference>
<dbReference type="Pfam" id="PF00155">
    <property type="entry name" value="Aminotran_1_2"/>
    <property type="match status" value="1"/>
</dbReference>
<dbReference type="Gene3D" id="3.40.640.10">
    <property type="entry name" value="Type I PLP-dependent aspartate aminotransferase-like (Major domain)"/>
    <property type="match status" value="1"/>
</dbReference>
<dbReference type="InterPro" id="IPR001917">
    <property type="entry name" value="Aminotrans_II_pyridoxalP_BS"/>
</dbReference>
<protein>
    <recommendedName>
        <fullName evidence="6">Aromatic amino acid aminotransferase</fullName>
        <shortName evidence="6">ArAT</shortName>
        <ecNumber evidence="6">2.6.1.57</ecNumber>
    </recommendedName>
</protein>
<dbReference type="NCBIfam" id="TIGR01141">
    <property type="entry name" value="hisC"/>
    <property type="match status" value="1"/>
</dbReference>
<evidence type="ECO:0000256" key="5">
    <source>
        <dbReference type="ARBA" id="ARBA00022898"/>
    </source>
</evidence>